<reference evidence="3 4" key="1">
    <citation type="submission" date="2018-08" db="EMBL/GenBank/DDBJ databases">
        <title>Bacillus jemisoniae sp. nov., Bacillus chryseoplanitiae sp. nov., Bacillus resnikiae sp. nov., and Bacillus frankliniae sp. nov., isolated from Viking spacecraft and associated surfaces.</title>
        <authorList>
            <person name="Seuylemezian A."/>
            <person name="Vaishampayan P."/>
        </authorList>
    </citation>
    <scope>NUCLEOTIDE SEQUENCE [LARGE SCALE GENOMIC DNA]</scope>
    <source>
        <strain evidence="3 4">MA001</strain>
    </source>
</reference>
<comment type="caution">
    <text evidence="3">The sequence shown here is derived from an EMBL/GenBank/DDBJ whole genome shotgun (WGS) entry which is preliminary data.</text>
</comment>
<dbReference type="EMBL" id="QWVS01000013">
    <property type="protein sequence ID" value="RID87087.1"/>
    <property type="molecule type" value="Genomic_DNA"/>
</dbReference>
<feature type="region of interest" description="Disordered" evidence="1">
    <location>
        <begin position="74"/>
        <end position="94"/>
    </location>
</feature>
<protein>
    <submittedName>
        <fullName evidence="3">Transcriptional regulator</fullName>
    </submittedName>
</protein>
<dbReference type="AlphaFoldDB" id="A0A398BB89"/>
<dbReference type="CDD" id="cd00093">
    <property type="entry name" value="HTH_XRE"/>
    <property type="match status" value="1"/>
</dbReference>
<evidence type="ECO:0000313" key="3">
    <source>
        <dbReference type="EMBL" id="RID87087.1"/>
    </source>
</evidence>
<accession>A0A398BB89</accession>
<name>A0A398BB89_9BACI</name>
<organism evidence="3 4">
    <name type="scientific">Peribacillus asahii</name>
    <dbReference type="NCBI Taxonomy" id="228899"/>
    <lineage>
        <taxon>Bacteria</taxon>
        <taxon>Bacillati</taxon>
        <taxon>Bacillota</taxon>
        <taxon>Bacilli</taxon>
        <taxon>Bacillales</taxon>
        <taxon>Bacillaceae</taxon>
        <taxon>Peribacillus</taxon>
    </lineage>
</organism>
<dbReference type="InterPro" id="IPR001387">
    <property type="entry name" value="Cro/C1-type_HTH"/>
</dbReference>
<feature type="domain" description="HTH cro/C1-type" evidence="2">
    <location>
        <begin position="21"/>
        <end position="66"/>
    </location>
</feature>
<dbReference type="Gene3D" id="1.10.260.40">
    <property type="entry name" value="lambda repressor-like DNA-binding domains"/>
    <property type="match status" value="1"/>
</dbReference>
<feature type="compositionally biased region" description="Polar residues" evidence="1">
    <location>
        <begin position="78"/>
        <end position="89"/>
    </location>
</feature>
<keyword evidence="4" id="KW-1185">Reference proteome</keyword>
<sequence>MDLKEFGLFFAQAREESGYESQRQLAIASGVSNGTIARIEAGTQKPTPETLKKIAPFLKSVDYNDLLNGIGYTEEKATPNQNSKAPTLSQKDEKDIAKRLEQIRNEIEHTDGLSFDGEPMSEEAVESLMEAMEHIVRQTKRINKKYIPKKHREDNKE</sequence>
<proteinExistence type="predicted"/>
<dbReference type="InterPro" id="IPR010982">
    <property type="entry name" value="Lambda_DNA-bd_dom_sf"/>
</dbReference>
<evidence type="ECO:0000313" key="4">
    <source>
        <dbReference type="Proteomes" id="UP000266016"/>
    </source>
</evidence>
<dbReference type="Pfam" id="PF01381">
    <property type="entry name" value="HTH_3"/>
    <property type="match status" value="1"/>
</dbReference>
<evidence type="ECO:0000259" key="2">
    <source>
        <dbReference type="PROSITE" id="PS50943"/>
    </source>
</evidence>
<gene>
    <name evidence="3" type="ORF">D1953_07165</name>
</gene>
<dbReference type="SMART" id="SM00530">
    <property type="entry name" value="HTH_XRE"/>
    <property type="match status" value="1"/>
</dbReference>
<dbReference type="GO" id="GO:0003677">
    <property type="term" value="F:DNA binding"/>
    <property type="evidence" value="ECO:0007669"/>
    <property type="project" value="InterPro"/>
</dbReference>
<dbReference type="RefSeq" id="WP_119116481.1">
    <property type="nucleotide sequence ID" value="NZ_QWVS01000013.1"/>
</dbReference>
<dbReference type="PROSITE" id="PS50943">
    <property type="entry name" value="HTH_CROC1"/>
    <property type="match status" value="1"/>
</dbReference>
<dbReference type="Proteomes" id="UP000266016">
    <property type="component" value="Unassembled WGS sequence"/>
</dbReference>
<evidence type="ECO:0000256" key="1">
    <source>
        <dbReference type="SAM" id="MobiDB-lite"/>
    </source>
</evidence>
<dbReference type="SUPFAM" id="SSF47413">
    <property type="entry name" value="lambda repressor-like DNA-binding domains"/>
    <property type="match status" value="1"/>
</dbReference>